<dbReference type="AlphaFoldDB" id="A0A7E4VHD8"/>
<dbReference type="InterPro" id="IPR052140">
    <property type="entry name" value="Dev_Signal_Hedgehog-like"/>
</dbReference>
<evidence type="ECO:0000256" key="2">
    <source>
        <dbReference type="SAM" id="SignalP"/>
    </source>
</evidence>
<dbReference type="WBParaSite" id="Pan_g2027.t1">
    <property type="protein sequence ID" value="Pan_g2027.t1"/>
    <property type="gene ID" value="Pan_g2027"/>
</dbReference>
<evidence type="ECO:0000313" key="4">
    <source>
        <dbReference type="WBParaSite" id="Pan_g2027.t1"/>
    </source>
</evidence>
<keyword evidence="3" id="KW-1185">Reference proteome</keyword>
<dbReference type="Proteomes" id="UP000492821">
    <property type="component" value="Unassembled WGS sequence"/>
</dbReference>
<evidence type="ECO:0000313" key="3">
    <source>
        <dbReference type="Proteomes" id="UP000492821"/>
    </source>
</evidence>
<name>A0A7E4VHD8_PANRE</name>
<accession>A0A7E4VHD8</accession>
<dbReference type="PANTHER" id="PTHR46706:SF12">
    <property type="entry name" value="PROTEIN QUA-1-RELATED"/>
    <property type="match status" value="1"/>
</dbReference>
<sequence>MFGRILLVTSAIVGLTAGSYCGQSGIPFSFEAGVDGQPVLGCARPSCFGWDAQGKRAADTAQFYKINKKPDGFLRQTDTKGPVVANASLFQPQYSYCDRSYQWEQCAGANQWVGGIAPLGSIDASSAYRVMCCTYDKLNNAVDQGIAEVRAGQAVVGGEVNGDDGRQTSFEYVANVQRRFDATGAVVYYVSMKRFTCLPEPSQTETGIEQGTVEALVENIAKDAPANVAGSTYDATAQQQQPQQPQYQLLPNGQIVPVPCENDTATATAAPAVLPFGLPLLSQQSPYQTPDATATQQQANVYQPSMFDPLGIFSPRAYAAPTATYNTPQVQQPQGLWPFQSYYDYSQNPAATYGAQTYQAAQPVATVAGTQNVPAPKPLPLTIPTVEQVENAIPPAGRRMLMSVAKTLMNL</sequence>
<proteinExistence type="predicted"/>
<reference evidence="4" key="2">
    <citation type="submission" date="2020-10" db="UniProtKB">
        <authorList>
            <consortium name="WormBaseParasite"/>
        </authorList>
    </citation>
    <scope>IDENTIFICATION</scope>
</reference>
<protein>
    <submittedName>
        <fullName evidence="4">WxxW domain-containing protein</fullName>
    </submittedName>
</protein>
<dbReference type="PANTHER" id="PTHR46706">
    <property type="entry name" value="PROTEIN QUA-1-RELATED"/>
    <property type="match status" value="1"/>
</dbReference>
<keyword evidence="2" id="KW-0732">Signal</keyword>
<feature type="signal peptide" evidence="2">
    <location>
        <begin position="1"/>
        <end position="18"/>
    </location>
</feature>
<reference evidence="3" key="1">
    <citation type="journal article" date="2013" name="Genetics">
        <title>The draft genome and transcriptome of Panagrellus redivivus are shaped by the harsh demands of a free-living lifestyle.</title>
        <authorList>
            <person name="Srinivasan J."/>
            <person name="Dillman A.R."/>
            <person name="Macchietto M.G."/>
            <person name="Heikkinen L."/>
            <person name="Lakso M."/>
            <person name="Fracchia K.M."/>
            <person name="Antoshechkin I."/>
            <person name="Mortazavi A."/>
            <person name="Wong G."/>
            <person name="Sternberg P.W."/>
        </authorList>
    </citation>
    <scope>NUCLEOTIDE SEQUENCE [LARGE SCALE GENOMIC DNA]</scope>
    <source>
        <strain evidence="3">MT8872</strain>
    </source>
</reference>
<keyword evidence="1" id="KW-0217">Developmental protein</keyword>
<organism evidence="3 4">
    <name type="scientific">Panagrellus redivivus</name>
    <name type="common">Microworm</name>
    <dbReference type="NCBI Taxonomy" id="6233"/>
    <lineage>
        <taxon>Eukaryota</taxon>
        <taxon>Metazoa</taxon>
        <taxon>Ecdysozoa</taxon>
        <taxon>Nematoda</taxon>
        <taxon>Chromadorea</taxon>
        <taxon>Rhabditida</taxon>
        <taxon>Tylenchina</taxon>
        <taxon>Panagrolaimomorpha</taxon>
        <taxon>Panagrolaimoidea</taxon>
        <taxon>Panagrolaimidae</taxon>
        <taxon>Panagrellus</taxon>
    </lineage>
</organism>
<feature type="chain" id="PRO_5028883663" evidence="2">
    <location>
        <begin position="19"/>
        <end position="411"/>
    </location>
</feature>
<evidence type="ECO:0000256" key="1">
    <source>
        <dbReference type="ARBA" id="ARBA00022473"/>
    </source>
</evidence>